<evidence type="ECO:0000313" key="3">
    <source>
        <dbReference type="EMBL" id="KAJ8711460.1"/>
    </source>
</evidence>
<dbReference type="Proteomes" id="UP001231518">
    <property type="component" value="Chromosome 21"/>
</dbReference>
<proteinExistence type="predicted"/>
<comment type="caution">
    <text evidence="3">The sequence shown here is derived from an EMBL/GenBank/DDBJ whole genome shotgun (WGS) entry which is preliminary data.</text>
</comment>
<accession>A0AAD7YD90</accession>
<feature type="signal peptide" evidence="2">
    <location>
        <begin position="1"/>
        <end position="24"/>
    </location>
</feature>
<feature type="region of interest" description="Disordered" evidence="1">
    <location>
        <begin position="83"/>
        <end position="103"/>
    </location>
</feature>
<keyword evidence="4" id="KW-1185">Reference proteome</keyword>
<dbReference type="EMBL" id="JARGEI010000022">
    <property type="protein sequence ID" value="KAJ8711460.1"/>
    <property type="molecule type" value="Genomic_DNA"/>
</dbReference>
<organism evidence="3 4">
    <name type="scientific">Mythimna separata</name>
    <name type="common">Oriental armyworm</name>
    <name type="synonym">Pseudaletia separata</name>
    <dbReference type="NCBI Taxonomy" id="271217"/>
    <lineage>
        <taxon>Eukaryota</taxon>
        <taxon>Metazoa</taxon>
        <taxon>Ecdysozoa</taxon>
        <taxon>Arthropoda</taxon>
        <taxon>Hexapoda</taxon>
        <taxon>Insecta</taxon>
        <taxon>Pterygota</taxon>
        <taxon>Neoptera</taxon>
        <taxon>Endopterygota</taxon>
        <taxon>Lepidoptera</taxon>
        <taxon>Glossata</taxon>
        <taxon>Ditrysia</taxon>
        <taxon>Noctuoidea</taxon>
        <taxon>Noctuidae</taxon>
        <taxon>Noctuinae</taxon>
        <taxon>Hadenini</taxon>
        <taxon>Mythimna</taxon>
    </lineage>
</organism>
<evidence type="ECO:0000313" key="4">
    <source>
        <dbReference type="Proteomes" id="UP001231518"/>
    </source>
</evidence>
<protein>
    <submittedName>
        <fullName evidence="3">Uncharacterized protein</fullName>
    </submittedName>
</protein>
<gene>
    <name evidence="3" type="ORF">PYW07_008702</name>
</gene>
<name>A0AAD7YD90_MYTSE</name>
<reference evidence="3" key="1">
    <citation type="submission" date="2023-03" db="EMBL/GenBank/DDBJ databases">
        <title>Chromosome-level genomes of two armyworms, Mythimna separata and Mythimna loreyi, provide insights into the biosynthesis and reception of sex pheromones.</title>
        <authorList>
            <person name="Zhao H."/>
        </authorList>
    </citation>
    <scope>NUCLEOTIDE SEQUENCE</scope>
    <source>
        <strain evidence="3">BeijingLab</strain>
        <tissue evidence="3">Pupa</tissue>
    </source>
</reference>
<feature type="chain" id="PRO_5042039527" evidence="2">
    <location>
        <begin position="25"/>
        <end position="241"/>
    </location>
</feature>
<dbReference type="AlphaFoldDB" id="A0AAD7YD90"/>
<sequence length="241" mass="27844">MNGKGFETICVIVLLNCNILAVVGEDDEPNEEAQPNYEYVQIFRSIPALFEYLLDALEERPEILEKNDVTMFKRNMDIADTKTDECENSDSETKMDKRDCYGTNMQDNLGGSNEVYKREASTSKEVAETTVAYEYGNSNVVMKGLDDIIESTNFVAKRFANTNNKRMNSELLKRDNRVNFKKRSVLSKLDDDMNNMLWKYGDVFLGFEHLFGLDLNPEEIEERILTAEKLLEEHNNKKEEK</sequence>
<keyword evidence="2" id="KW-0732">Signal</keyword>
<evidence type="ECO:0000256" key="1">
    <source>
        <dbReference type="SAM" id="MobiDB-lite"/>
    </source>
</evidence>
<evidence type="ECO:0000256" key="2">
    <source>
        <dbReference type="SAM" id="SignalP"/>
    </source>
</evidence>
<feature type="compositionally biased region" description="Basic and acidic residues" evidence="1">
    <location>
        <begin position="83"/>
        <end position="100"/>
    </location>
</feature>